<dbReference type="OrthoDB" id="5576441at2759"/>
<dbReference type="EMBL" id="MPUH01001093">
    <property type="protein sequence ID" value="OMJ70377.1"/>
    <property type="molecule type" value="Genomic_DNA"/>
</dbReference>
<reference evidence="2 3" key="1">
    <citation type="submission" date="2016-11" db="EMBL/GenBank/DDBJ databases">
        <title>The macronuclear genome of Stentor coeruleus: a giant cell with tiny introns.</title>
        <authorList>
            <person name="Slabodnick M."/>
            <person name="Ruby J.G."/>
            <person name="Reiff S.B."/>
            <person name="Swart E.C."/>
            <person name="Gosai S."/>
            <person name="Prabakaran S."/>
            <person name="Witkowska E."/>
            <person name="Larue G.E."/>
            <person name="Fisher S."/>
            <person name="Freeman R.M."/>
            <person name="Gunawardena J."/>
            <person name="Chu W."/>
            <person name="Stover N.A."/>
            <person name="Gregory B.D."/>
            <person name="Nowacki M."/>
            <person name="Derisi J."/>
            <person name="Roy S.W."/>
            <person name="Marshall W.F."/>
            <person name="Sood P."/>
        </authorList>
    </citation>
    <scope>NUCLEOTIDE SEQUENCE [LARGE SCALE GENOMIC DNA]</scope>
    <source>
        <strain evidence="2">WM001</strain>
    </source>
</reference>
<organism evidence="2 3">
    <name type="scientific">Stentor coeruleus</name>
    <dbReference type="NCBI Taxonomy" id="5963"/>
    <lineage>
        <taxon>Eukaryota</taxon>
        <taxon>Sar</taxon>
        <taxon>Alveolata</taxon>
        <taxon>Ciliophora</taxon>
        <taxon>Postciliodesmatophora</taxon>
        <taxon>Heterotrichea</taxon>
        <taxon>Heterotrichida</taxon>
        <taxon>Stentoridae</taxon>
        <taxon>Stentor</taxon>
    </lineage>
</organism>
<name>A0A1R2B0W5_9CILI</name>
<keyword evidence="3" id="KW-1185">Reference proteome</keyword>
<evidence type="ECO:0000313" key="3">
    <source>
        <dbReference type="Proteomes" id="UP000187209"/>
    </source>
</evidence>
<dbReference type="Proteomes" id="UP000187209">
    <property type="component" value="Unassembled WGS sequence"/>
</dbReference>
<sequence length="290" mass="34083">MNFFEELEQTLTTLYPGMKLGDESLKNIRYTNNPIIPVKLENQDFVLKKKNIVDDLLKPFLDSLAEIKIIKPEDRSEVSKPIDLQTDIEIKYNKKTTFDLESPHGGNFESEKTSSVHVKKNNVRPKYEKVLPNKKEYKQISQSDYSPNKLPQKRDRELACPMCNWVFPESFTKEEINRHVNLCIDGKGVADRENYEKTEKMVKSKKIVDSSDSDDQEELKKIEEQLNKKCPHCKLVIGLRSKEFQQRHLKECYQETNDTYASNKLLYQELGNIPKKTVDSYWKYNTQKKY</sequence>
<accession>A0A1R2B0W5</accession>
<gene>
    <name evidence="2" type="ORF">SteCoe_31648</name>
</gene>
<comment type="caution">
    <text evidence="2">The sequence shown here is derived from an EMBL/GenBank/DDBJ whole genome shotgun (WGS) entry which is preliminary data.</text>
</comment>
<protein>
    <submittedName>
        <fullName evidence="2">Uncharacterized protein</fullName>
    </submittedName>
</protein>
<proteinExistence type="predicted"/>
<evidence type="ECO:0000313" key="2">
    <source>
        <dbReference type="EMBL" id="OMJ70377.1"/>
    </source>
</evidence>
<evidence type="ECO:0000256" key="1">
    <source>
        <dbReference type="SAM" id="MobiDB-lite"/>
    </source>
</evidence>
<feature type="region of interest" description="Disordered" evidence="1">
    <location>
        <begin position="101"/>
        <end position="121"/>
    </location>
</feature>
<dbReference type="AlphaFoldDB" id="A0A1R2B0W5"/>